<accession>A0A974CVK3</accession>
<proteinExistence type="predicted"/>
<gene>
    <name evidence="1" type="ORF">XELAEV_18027478mg</name>
</gene>
<evidence type="ECO:0000313" key="1">
    <source>
        <dbReference type="EMBL" id="OCT80663.1"/>
    </source>
</evidence>
<reference evidence="2" key="1">
    <citation type="journal article" date="2016" name="Nature">
        <title>Genome evolution in the allotetraploid frog Xenopus laevis.</title>
        <authorList>
            <person name="Session A.M."/>
            <person name="Uno Y."/>
            <person name="Kwon T."/>
            <person name="Chapman J.A."/>
            <person name="Toyoda A."/>
            <person name="Takahashi S."/>
            <person name="Fukui A."/>
            <person name="Hikosaka A."/>
            <person name="Suzuki A."/>
            <person name="Kondo M."/>
            <person name="van Heeringen S.J."/>
            <person name="Quigley I."/>
            <person name="Heinz S."/>
            <person name="Ogino H."/>
            <person name="Ochi H."/>
            <person name="Hellsten U."/>
            <person name="Lyons J.B."/>
            <person name="Simakov O."/>
            <person name="Putnam N."/>
            <person name="Stites J."/>
            <person name="Kuroki Y."/>
            <person name="Tanaka T."/>
            <person name="Michiue T."/>
            <person name="Watanabe M."/>
            <person name="Bogdanovic O."/>
            <person name="Lister R."/>
            <person name="Georgiou G."/>
            <person name="Paranjpe S.S."/>
            <person name="van Kruijsbergen I."/>
            <person name="Shu S."/>
            <person name="Carlson J."/>
            <person name="Kinoshita T."/>
            <person name="Ohta Y."/>
            <person name="Mawaribuchi S."/>
            <person name="Jenkins J."/>
            <person name="Grimwood J."/>
            <person name="Schmutz J."/>
            <person name="Mitros T."/>
            <person name="Mozaffari S.V."/>
            <person name="Suzuki Y."/>
            <person name="Haramoto Y."/>
            <person name="Yamamoto T.S."/>
            <person name="Takagi C."/>
            <person name="Heald R."/>
            <person name="Miller K."/>
            <person name="Haudenschild C."/>
            <person name="Kitzman J."/>
            <person name="Nakayama T."/>
            <person name="Izutsu Y."/>
            <person name="Robert J."/>
            <person name="Fortriede J."/>
            <person name="Burns K."/>
            <person name="Lotay V."/>
            <person name="Karimi K."/>
            <person name="Yasuoka Y."/>
            <person name="Dichmann D.S."/>
            <person name="Flajnik M.F."/>
            <person name="Houston D.W."/>
            <person name="Shendure J."/>
            <person name="DuPasquier L."/>
            <person name="Vize P.D."/>
            <person name="Zorn A.M."/>
            <person name="Ito M."/>
            <person name="Marcotte E.M."/>
            <person name="Wallingford J.B."/>
            <person name="Ito Y."/>
            <person name="Asashima M."/>
            <person name="Ueno N."/>
            <person name="Matsuda Y."/>
            <person name="Veenstra G.J."/>
            <person name="Fujiyama A."/>
            <person name="Harland R.M."/>
            <person name="Taira M."/>
            <person name="Rokhsar D.S."/>
        </authorList>
    </citation>
    <scope>NUCLEOTIDE SEQUENCE [LARGE SCALE GENOMIC DNA]</scope>
    <source>
        <strain evidence="2">J</strain>
    </source>
</reference>
<organism evidence="1 2">
    <name type="scientific">Xenopus laevis</name>
    <name type="common">African clawed frog</name>
    <dbReference type="NCBI Taxonomy" id="8355"/>
    <lineage>
        <taxon>Eukaryota</taxon>
        <taxon>Metazoa</taxon>
        <taxon>Chordata</taxon>
        <taxon>Craniata</taxon>
        <taxon>Vertebrata</taxon>
        <taxon>Euteleostomi</taxon>
        <taxon>Amphibia</taxon>
        <taxon>Batrachia</taxon>
        <taxon>Anura</taxon>
        <taxon>Pipoidea</taxon>
        <taxon>Pipidae</taxon>
        <taxon>Xenopodinae</taxon>
        <taxon>Xenopus</taxon>
        <taxon>Xenopus</taxon>
    </lineage>
</organism>
<dbReference type="EMBL" id="CM004474">
    <property type="protein sequence ID" value="OCT80663.1"/>
    <property type="molecule type" value="Genomic_DNA"/>
</dbReference>
<name>A0A974CVK3_XENLA</name>
<protein>
    <submittedName>
        <fullName evidence="1">Uncharacterized protein</fullName>
    </submittedName>
</protein>
<dbReference type="Proteomes" id="UP000694892">
    <property type="component" value="Chromosome 5L"/>
</dbReference>
<dbReference type="AlphaFoldDB" id="A0A974CVK3"/>
<evidence type="ECO:0000313" key="2">
    <source>
        <dbReference type="Proteomes" id="UP000694892"/>
    </source>
</evidence>
<sequence length="68" mass="7811">MWKKSRPQQITPCLGTFYLNFNPLSTSSSYLRPLACMQLKAQHILHRMLCSLCSSCRHVTFVHSLPCV</sequence>